<comment type="cofactor">
    <cofactor evidence="1 19">
        <name>Mg(2+)</name>
        <dbReference type="ChEBI" id="CHEBI:18420"/>
    </cofactor>
</comment>
<gene>
    <name evidence="19 20" type="primary">cobS</name>
    <name evidence="20" type="ORF">C0187_06465</name>
</gene>
<evidence type="ECO:0000256" key="12">
    <source>
        <dbReference type="ARBA" id="ARBA00022989"/>
    </source>
</evidence>
<dbReference type="EC" id="2.7.8.26" evidence="5 19"/>
<dbReference type="GO" id="GO:0008818">
    <property type="term" value="F:cobalamin 5'-phosphate synthase activity"/>
    <property type="evidence" value="ECO:0007669"/>
    <property type="project" value="UniProtKB-UniRule"/>
</dbReference>
<evidence type="ECO:0000256" key="1">
    <source>
        <dbReference type="ARBA" id="ARBA00001946"/>
    </source>
</evidence>
<evidence type="ECO:0000256" key="18">
    <source>
        <dbReference type="ARBA" id="ARBA00049504"/>
    </source>
</evidence>
<comment type="function">
    <text evidence="14 19">Joins adenosylcobinamide-GDP and alpha-ribazole to generate adenosylcobalamin (Ado-cobalamin). Also synthesizes adenosylcobalamin 5'-phosphate from adenosylcobinamide-GDP and alpha-ribazole 5'-phosphate.</text>
</comment>
<evidence type="ECO:0000313" key="20">
    <source>
        <dbReference type="EMBL" id="PMP69716.1"/>
    </source>
</evidence>
<evidence type="ECO:0000256" key="13">
    <source>
        <dbReference type="ARBA" id="ARBA00023136"/>
    </source>
</evidence>
<evidence type="ECO:0000313" key="21">
    <source>
        <dbReference type="Proteomes" id="UP000242881"/>
    </source>
</evidence>
<dbReference type="UniPathway" id="UPA00148">
    <property type="reaction ID" value="UER00238"/>
</dbReference>
<evidence type="ECO:0000256" key="8">
    <source>
        <dbReference type="ARBA" id="ARBA00022573"/>
    </source>
</evidence>
<feature type="transmembrane region" description="Helical" evidence="19">
    <location>
        <begin position="28"/>
        <end position="45"/>
    </location>
</feature>
<evidence type="ECO:0000256" key="3">
    <source>
        <dbReference type="ARBA" id="ARBA00004663"/>
    </source>
</evidence>
<evidence type="ECO:0000256" key="2">
    <source>
        <dbReference type="ARBA" id="ARBA00004651"/>
    </source>
</evidence>
<organism evidence="20 21">
    <name type="scientific">Calditerrivibrio nitroreducens</name>
    <dbReference type="NCBI Taxonomy" id="477976"/>
    <lineage>
        <taxon>Bacteria</taxon>
        <taxon>Pseudomonadati</taxon>
        <taxon>Deferribacterota</taxon>
        <taxon>Deferribacteres</taxon>
        <taxon>Deferribacterales</taxon>
        <taxon>Calditerrivibrionaceae</taxon>
    </lineage>
</organism>
<keyword evidence="12 19" id="KW-1133">Transmembrane helix</keyword>
<comment type="catalytic activity">
    <reaction evidence="18 19">
        <text>alpha-ribazole 5'-phosphate + adenosylcob(III)inamide-GDP = adenosylcob(III)alamin 5'-phosphate + GMP + H(+)</text>
        <dbReference type="Rhea" id="RHEA:23560"/>
        <dbReference type="ChEBI" id="CHEBI:15378"/>
        <dbReference type="ChEBI" id="CHEBI:57918"/>
        <dbReference type="ChEBI" id="CHEBI:58115"/>
        <dbReference type="ChEBI" id="CHEBI:60487"/>
        <dbReference type="ChEBI" id="CHEBI:60493"/>
        <dbReference type="EC" id="2.7.8.26"/>
    </reaction>
</comment>
<dbReference type="PANTHER" id="PTHR34148">
    <property type="entry name" value="ADENOSYLCOBINAMIDE-GDP RIBAZOLETRANSFERASE"/>
    <property type="match status" value="1"/>
</dbReference>
<evidence type="ECO:0000256" key="14">
    <source>
        <dbReference type="ARBA" id="ARBA00025228"/>
    </source>
</evidence>
<comment type="caution">
    <text evidence="20">The sequence shown here is derived from an EMBL/GenBank/DDBJ whole genome shotgun (WGS) entry which is preliminary data.</text>
</comment>
<evidence type="ECO:0000256" key="19">
    <source>
        <dbReference type="HAMAP-Rule" id="MF_00719"/>
    </source>
</evidence>
<evidence type="ECO:0000256" key="5">
    <source>
        <dbReference type="ARBA" id="ARBA00013200"/>
    </source>
</evidence>
<dbReference type="InterPro" id="IPR003805">
    <property type="entry name" value="CobS"/>
</dbReference>
<comment type="pathway">
    <text evidence="3 19">Cofactor biosynthesis; adenosylcobalamin biosynthesis; adenosylcobalamin from cob(II)yrinate a,c-diamide: step 7/7.</text>
</comment>
<proteinExistence type="inferred from homology"/>
<dbReference type="GO" id="GO:0005886">
    <property type="term" value="C:plasma membrane"/>
    <property type="evidence" value="ECO:0007669"/>
    <property type="project" value="UniProtKB-SubCell"/>
</dbReference>
<protein>
    <recommendedName>
        <fullName evidence="6 19">Adenosylcobinamide-GDP ribazoletransferase</fullName>
        <ecNumber evidence="5 19">2.7.8.26</ecNumber>
    </recommendedName>
    <alternativeName>
        <fullName evidence="16 19">Cobalamin synthase</fullName>
    </alternativeName>
    <alternativeName>
        <fullName evidence="15 19">Cobalamin-5'-phosphate synthase</fullName>
    </alternativeName>
</protein>
<evidence type="ECO:0000256" key="16">
    <source>
        <dbReference type="ARBA" id="ARBA00032853"/>
    </source>
</evidence>
<dbReference type="GO" id="GO:0009236">
    <property type="term" value="P:cobalamin biosynthetic process"/>
    <property type="evidence" value="ECO:0007669"/>
    <property type="project" value="UniProtKB-UniRule"/>
</dbReference>
<accession>A0A2J6WH67</accession>
<comment type="catalytic activity">
    <reaction evidence="17 19">
        <text>alpha-ribazole + adenosylcob(III)inamide-GDP = adenosylcob(III)alamin + GMP + H(+)</text>
        <dbReference type="Rhea" id="RHEA:16049"/>
        <dbReference type="ChEBI" id="CHEBI:10329"/>
        <dbReference type="ChEBI" id="CHEBI:15378"/>
        <dbReference type="ChEBI" id="CHEBI:18408"/>
        <dbReference type="ChEBI" id="CHEBI:58115"/>
        <dbReference type="ChEBI" id="CHEBI:60487"/>
        <dbReference type="EC" id="2.7.8.26"/>
    </reaction>
</comment>
<dbReference type="HAMAP" id="MF_00719">
    <property type="entry name" value="CobS"/>
    <property type="match status" value="1"/>
</dbReference>
<evidence type="ECO:0000256" key="6">
    <source>
        <dbReference type="ARBA" id="ARBA00015850"/>
    </source>
</evidence>
<evidence type="ECO:0000256" key="9">
    <source>
        <dbReference type="ARBA" id="ARBA00022679"/>
    </source>
</evidence>
<dbReference type="PANTHER" id="PTHR34148:SF1">
    <property type="entry name" value="ADENOSYLCOBINAMIDE-GDP RIBAZOLETRANSFERASE"/>
    <property type="match status" value="1"/>
</dbReference>
<name>A0A2J6WH67_9BACT</name>
<evidence type="ECO:0000256" key="7">
    <source>
        <dbReference type="ARBA" id="ARBA00022475"/>
    </source>
</evidence>
<evidence type="ECO:0000256" key="10">
    <source>
        <dbReference type="ARBA" id="ARBA00022692"/>
    </source>
</evidence>
<comment type="subcellular location">
    <subcellularLocation>
        <location evidence="2 19">Cell membrane</location>
        <topology evidence="2 19">Multi-pass membrane protein</topology>
    </subcellularLocation>
</comment>
<dbReference type="Pfam" id="PF02654">
    <property type="entry name" value="CobS"/>
    <property type="match status" value="1"/>
</dbReference>
<dbReference type="Proteomes" id="UP000242881">
    <property type="component" value="Unassembled WGS sequence"/>
</dbReference>
<dbReference type="GO" id="GO:0051073">
    <property type="term" value="F:adenosylcobinamide-GDP ribazoletransferase activity"/>
    <property type="evidence" value="ECO:0007669"/>
    <property type="project" value="UniProtKB-UniRule"/>
</dbReference>
<keyword evidence="8 19" id="KW-0169">Cobalamin biosynthesis</keyword>
<keyword evidence="13 19" id="KW-0472">Membrane</keyword>
<feature type="transmembrane region" description="Helical" evidence="19">
    <location>
        <begin position="157"/>
        <end position="176"/>
    </location>
</feature>
<sequence>MKGFLTAVSFLTIFKINLRDYDNKKAVYFFPMVGFFIALPAYLLLKSNLHFKEFFTLLYFTVITGGLHLDGLADTADAIFSHKGREKKLEIMKDSRIGVMGAVTLILASLFKYEILKDIHPSILFFTLSYSRLGAVIVMSALPYARESGTGSFFKMVELKSLYSFFLLVPFTIFFYESLLFSIFFNIGFILLCIIVISFYKKVIGGWTGDMVGAFIELSEIILLYISIELETYC</sequence>
<dbReference type="NCBIfam" id="TIGR00317">
    <property type="entry name" value="cobS"/>
    <property type="match status" value="1"/>
</dbReference>
<keyword evidence="7 19" id="KW-1003">Cell membrane</keyword>
<feature type="transmembrane region" description="Helical" evidence="19">
    <location>
        <begin position="97"/>
        <end position="116"/>
    </location>
</feature>
<keyword evidence="9 19" id="KW-0808">Transferase</keyword>
<comment type="similarity">
    <text evidence="4 19">Belongs to the CobS family.</text>
</comment>
<evidence type="ECO:0000256" key="4">
    <source>
        <dbReference type="ARBA" id="ARBA00010561"/>
    </source>
</evidence>
<keyword evidence="10 19" id="KW-0812">Transmembrane</keyword>
<evidence type="ECO:0000256" key="17">
    <source>
        <dbReference type="ARBA" id="ARBA00048623"/>
    </source>
</evidence>
<keyword evidence="11 19" id="KW-0460">Magnesium</keyword>
<dbReference type="AlphaFoldDB" id="A0A2J6WH67"/>
<feature type="transmembrane region" description="Helical" evidence="19">
    <location>
        <begin position="122"/>
        <end position="145"/>
    </location>
</feature>
<evidence type="ECO:0000256" key="15">
    <source>
        <dbReference type="ARBA" id="ARBA00032605"/>
    </source>
</evidence>
<evidence type="ECO:0000256" key="11">
    <source>
        <dbReference type="ARBA" id="ARBA00022842"/>
    </source>
</evidence>
<dbReference type="EMBL" id="PNIN01000064">
    <property type="protein sequence ID" value="PMP69716.1"/>
    <property type="molecule type" value="Genomic_DNA"/>
</dbReference>
<reference evidence="20 21" key="1">
    <citation type="submission" date="2018-01" db="EMBL/GenBank/DDBJ databases">
        <title>Metagenomic assembled genomes from two thermal pools in the Uzon Caldera, Kamchatka, Russia.</title>
        <authorList>
            <person name="Wilkins L."/>
            <person name="Ettinger C."/>
        </authorList>
    </citation>
    <scope>NUCLEOTIDE SEQUENCE [LARGE SCALE GENOMIC DNA]</scope>
    <source>
        <strain evidence="20">ZAV-05</strain>
    </source>
</reference>